<gene>
    <name evidence="5" type="primary">Coq10b_1</name>
    <name evidence="5" type="ORF">BURBIS_R15548</name>
</gene>
<dbReference type="InterPro" id="IPR005031">
    <property type="entry name" value="COQ10_START"/>
</dbReference>
<evidence type="ECO:0000259" key="4">
    <source>
        <dbReference type="Pfam" id="PF03364"/>
    </source>
</evidence>
<dbReference type="PANTHER" id="PTHR12901">
    <property type="entry name" value="SPERM PROTEIN HOMOLOG"/>
    <property type="match status" value="1"/>
</dbReference>
<dbReference type="GO" id="GO:0045333">
    <property type="term" value="P:cellular respiration"/>
    <property type="evidence" value="ECO:0007669"/>
    <property type="project" value="InterPro"/>
</dbReference>
<protein>
    <submittedName>
        <fullName evidence="5">CQ10B protein</fullName>
    </submittedName>
</protein>
<dbReference type="Proteomes" id="UP000574691">
    <property type="component" value="Unassembled WGS sequence"/>
</dbReference>
<evidence type="ECO:0000313" key="5">
    <source>
        <dbReference type="EMBL" id="NWQ94658.1"/>
    </source>
</evidence>
<organism evidence="5 6">
    <name type="scientific">Burhinus bistriatus</name>
    <dbReference type="NCBI Taxonomy" id="240201"/>
    <lineage>
        <taxon>Eukaryota</taxon>
        <taxon>Metazoa</taxon>
        <taxon>Chordata</taxon>
        <taxon>Craniata</taxon>
        <taxon>Vertebrata</taxon>
        <taxon>Euteleostomi</taxon>
        <taxon>Archelosauria</taxon>
        <taxon>Archosauria</taxon>
        <taxon>Dinosauria</taxon>
        <taxon>Saurischia</taxon>
        <taxon>Theropoda</taxon>
        <taxon>Coelurosauria</taxon>
        <taxon>Aves</taxon>
        <taxon>Neognathae</taxon>
        <taxon>Neoaves</taxon>
        <taxon>Charadriiformes</taxon>
        <taxon>Burhinidae</taxon>
        <taxon>Burhinus</taxon>
    </lineage>
</organism>
<dbReference type="EMBL" id="VYXH01009140">
    <property type="protein sequence ID" value="NWQ94658.1"/>
    <property type="molecule type" value="Genomic_DNA"/>
</dbReference>
<dbReference type="GO" id="GO:0048039">
    <property type="term" value="F:ubiquinone binding"/>
    <property type="evidence" value="ECO:0007669"/>
    <property type="project" value="InterPro"/>
</dbReference>
<dbReference type="AlphaFoldDB" id="A0A7K4T9F2"/>
<name>A0A7K4T9F2_9CHAR</name>
<proteinExistence type="inferred from homology"/>
<comment type="caution">
    <text evidence="5">The sequence shown here is derived from an EMBL/GenBank/DDBJ whole genome shotgun (WGS) entry which is preliminary data.</text>
</comment>
<comment type="subunit">
    <text evidence="2">Interacts with coenzyme Q.</text>
</comment>
<accession>A0A7K4T9F2</accession>
<evidence type="ECO:0000313" key="6">
    <source>
        <dbReference type="Proteomes" id="UP000574691"/>
    </source>
</evidence>
<feature type="non-terminal residue" evidence="5">
    <location>
        <position position="55"/>
    </location>
</feature>
<dbReference type="GO" id="GO:0005739">
    <property type="term" value="C:mitochondrion"/>
    <property type="evidence" value="ECO:0007669"/>
    <property type="project" value="TreeGrafter"/>
</dbReference>
<evidence type="ECO:0000256" key="2">
    <source>
        <dbReference type="ARBA" id="ARBA00011814"/>
    </source>
</evidence>
<sequence length="55" mass="6389">AEQMYELVANVGEYRLFVPWCSRSAVLSRHGQVLRAELEVGFPPFLERYVSEVFL</sequence>
<evidence type="ECO:0000256" key="1">
    <source>
        <dbReference type="ARBA" id="ARBA00006885"/>
    </source>
</evidence>
<evidence type="ECO:0000256" key="3">
    <source>
        <dbReference type="ARBA" id="ARBA00024947"/>
    </source>
</evidence>
<dbReference type="InterPro" id="IPR044996">
    <property type="entry name" value="COQ10-like"/>
</dbReference>
<keyword evidence="6" id="KW-1185">Reference proteome</keyword>
<dbReference type="Pfam" id="PF03364">
    <property type="entry name" value="Polyketide_cyc"/>
    <property type="match status" value="1"/>
</dbReference>
<dbReference type="PANTHER" id="PTHR12901:SF14">
    <property type="entry name" value="COENZYME Q-BINDING PROTEIN COQ10 HOMOLOG, MITOCHONDRIAL"/>
    <property type="match status" value="1"/>
</dbReference>
<dbReference type="SUPFAM" id="SSF55961">
    <property type="entry name" value="Bet v1-like"/>
    <property type="match status" value="1"/>
</dbReference>
<dbReference type="InterPro" id="IPR023393">
    <property type="entry name" value="START-like_dom_sf"/>
</dbReference>
<feature type="domain" description="Coenzyme Q-binding protein COQ10 START" evidence="4">
    <location>
        <begin position="1"/>
        <end position="53"/>
    </location>
</feature>
<dbReference type="Gene3D" id="3.30.530.20">
    <property type="match status" value="1"/>
</dbReference>
<feature type="non-terminal residue" evidence="5">
    <location>
        <position position="1"/>
    </location>
</feature>
<comment type="similarity">
    <text evidence="1">Belongs to the COQ10 family.</text>
</comment>
<comment type="function">
    <text evidence="3">Required for the function of coenzyme Q in the respiratory chain. May serve as a chaperone or may be involved in the transport of Q6 from its site of synthesis to the catalytic sites of the respiratory complexes.</text>
</comment>
<reference evidence="5 6" key="1">
    <citation type="submission" date="2019-09" db="EMBL/GenBank/DDBJ databases">
        <title>Bird 10,000 Genomes (B10K) Project - Family phase.</title>
        <authorList>
            <person name="Zhang G."/>
        </authorList>
    </citation>
    <scope>NUCLEOTIDE SEQUENCE [LARGE SCALE GENOMIC DNA]</scope>
    <source>
        <strain evidence="5">B10K-DU-001-64</strain>
        <tissue evidence="5">Muscle</tissue>
    </source>
</reference>